<feature type="chain" id="PRO_5009534048" evidence="12">
    <location>
        <begin position="20"/>
        <end position="1335"/>
    </location>
</feature>
<dbReference type="InterPro" id="IPR042095">
    <property type="entry name" value="SUMF_sf"/>
</dbReference>
<evidence type="ECO:0000256" key="10">
    <source>
        <dbReference type="SAM" id="Coils"/>
    </source>
</evidence>
<keyword evidence="5 9" id="KW-0560">Oxidoreductase</keyword>
<name>A0A1F7ZR70_9EURO</name>
<reference evidence="17 18" key="1">
    <citation type="journal article" date="2016" name="Genome Biol. Evol.">
        <title>Draft genome sequence of an aflatoxigenic Aspergillus species, A. bombycis.</title>
        <authorList>
            <person name="Moore G.G."/>
            <person name="Mack B.M."/>
            <person name="Beltz S.B."/>
            <person name="Gilbert M.K."/>
        </authorList>
    </citation>
    <scope>NUCLEOTIDE SEQUENCE [LARGE SCALE GENOMIC DNA]</scope>
    <source>
        <strain evidence="18">NRRL 26010</strain>
    </source>
</reference>
<comment type="caution">
    <text evidence="17">The sequence shown here is derived from an EMBL/GenBank/DDBJ whole genome shotgun (WGS) entry which is preliminary data.</text>
</comment>
<dbReference type="Pfam" id="PF03781">
    <property type="entry name" value="FGE-sulfatase"/>
    <property type="match status" value="2"/>
</dbReference>
<gene>
    <name evidence="17" type="ORF">ABOM_009727</name>
</gene>
<dbReference type="EMBL" id="LYCR01000107">
    <property type="protein sequence ID" value="OGM41608.1"/>
    <property type="molecule type" value="Genomic_DNA"/>
</dbReference>
<comment type="similarity">
    <text evidence="1 9">Belongs to the aldehyde dehydrogenase family.</text>
</comment>
<organism evidence="17 18">
    <name type="scientific">Aspergillus bombycis</name>
    <dbReference type="NCBI Taxonomy" id="109264"/>
    <lineage>
        <taxon>Eukaryota</taxon>
        <taxon>Fungi</taxon>
        <taxon>Dikarya</taxon>
        <taxon>Ascomycota</taxon>
        <taxon>Pezizomycotina</taxon>
        <taxon>Eurotiomycetes</taxon>
        <taxon>Eurotiomycetidae</taxon>
        <taxon>Eurotiales</taxon>
        <taxon>Aspergillaceae</taxon>
        <taxon>Aspergillus</taxon>
    </lineage>
</organism>
<feature type="domain" description="Sulfatase-modifying factor enzyme-like" evidence="14">
    <location>
        <begin position="784"/>
        <end position="856"/>
    </location>
</feature>
<dbReference type="PANTHER" id="PTHR43397">
    <property type="entry name" value="ERGOTHIONEINE BIOSYNTHESIS PROTEIN 1"/>
    <property type="match status" value="1"/>
</dbReference>
<feature type="non-terminal residue" evidence="17">
    <location>
        <position position="1"/>
    </location>
</feature>
<dbReference type="Gene3D" id="3.40.605.10">
    <property type="entry name" value="Aldehyde Dehydrogenase, Chain A, domain 1"/>
    <property type="match status" value="1"/>
</dbReference>
<feature type="compositionally biased region" description="Polar residues" evidence="11">
    <location>
        <begin position="723"/>
        <end position="733"/>
    </location>
</feature>
<dbReference type="InterPro" id="IPR017805">
    <property type="entry name" value="SAM_MeTrfase_EasF-type_put"/>
</dbReference>
<comment type="pathway">
    <text evidence="7">Amino-acid biosynthesis; ergothioneine biosynthesis.</text>
</comment>
<dbReference type="InterPro" id="IPR029510">
    <property type="entry name" value="Ald_DH_CS_GLU"/>
</dbReference>
<dbReference type="PANTHER" id="PTHR43397:SF1">
    <property type="entry name" value="ERGOTHIONEINE BIOSYNTHESIS PROTEIN 1"/>
    <property type="match status" value="1"/>
</dbReference>
<dbReference type="InterPro" id="IPR019257">
    <property type="entry name" value="MeTrfase_dom"/>
</dbReference>
<feature type="signal peptide" evidence="12">
    <location>
        <begin position="1"/>
        <end position="19"/>
    </location>
</feature>
<evidence type="ECO:0000259" key="13">
    <source>
        <dbReference type="Pfam" id="PF00171"/>
    </source>
</evidence>
<dbReference type="NCBIfam" id="TIGR03439">
    <property type="entry name" value="methyl_EasF"/>
    <property type="match status" value="1"/>
</dbReference>
<dbReference type="GeneID" id="34453117"/>
<feature type="coiled-coil region" evidence="10">
    <location>
        <begin position="916"/>
        <end position="943"/>
    </location>
</feature>
<keyword evidence="4" id="KW-0521">NADP</keyword>
<dbReference type="InterPro" id="IPR016161">
    <property type="entry name" value="Ald_DH/histidinol_DH"/>
</dbReference>
<dbReference type="InterPro" id="IPR005532">
    <property type="entry name" value="SUMF_dom"/>
</dbReference>
<evidence type="ECO:0000256" key="7">
    <source>
        <dbReference type="ARBA" id="ARBA00037882"/>
    </source>
</evidence>
<keyword evidence="18" id="KW-1185">Reference proteome</keyword>
<dbReference type="GO" id="GO:0008168">
    <property type="term" value="F:methyltransferase activity"/>
    <property type="evidence" value="ECO:0007669"/>
    <property type="project" value="UniProtKB-KW"/>
</dbReference>
<dbReference type="RefSeq" id="XP_022385325.1">
    <property type="nucleotide sequence ID" value="XM_022536855.1"/>
</dbReference>
<evidence type="ECO:0000256" key="5">
    <source>
        <dbReference type="ARBA" id="ARBA00023002"/>
    </source>
</evidence>
<dbReference type="InterPro" id="IPR024775">
    <property type="entry name" value="DinB-like"/>
</dbReference>
<dbReference type="Pfam" id="PF10017">
    <property type="entry name" value="Methyltransf_33"/>
    <property type="match status" value="1"/>
</dbReference>
<dbReference type="Gene3D" id="3.90.1580.10">
    <property type="entry name" value="paralog of FGE (formylglycine-generating enzyme)"/>
    <property type="match status" value="1"/>
</dbReference>
<evidence type="ECO:0000256" key="2">
    <source>
        <dbReference type="ARBA" id="ARBA00022603"/>
    </source>
</evidence>
<feature type="domain" description="Aldehyde dehydrogenase" evidence="13">
    <location>
        <begin position="868"/>
        <end position="1327"/>
    </location>
</feature>
<feature type="region of interest" description="Disordered" evidence="11">
    <location>
        <begin position="702"/>
        <end position="744"/>
    </location>
</feature>
<dbReference type="Gene3D" id="3.40.309.10">
    <property type="entry name" value="Aldehyde Dehydrogenase, Chain A, domain 2"/>
    <property type="match status" value="1"/>
</dbReference>
<evidence type="ECO:0000256" key="8">
    <source>
        <dbReference type="PROSITE-ProRule" id="PRU10007"/>
    </source>
</evidence>
<evidence type="ECO:0000259" key="14">
    <source>
        <dbReference type="Pfam" id="PF03781"/>
    </source>
</evidence>
<dbReference type="InterPro" id="IPR015590">
    <property type="entry name" value="Aldehyde_DH_dom"/>
</dbReference>
<dbReference type="InterPro" id="IPR029063">
    <property type="entry name" value="SAM-dependent_MTases_sf"/>
</dbReference>
<dbReference type="Pfam" id="PF12867">
    <property type="entry name" value="DinB_2"/>
    <property type="match status" value="1"/>
</dbReference>
<proteinExistence type="inferred from homology"/>
<dbReference type="FunFam" id="3.40.309.10:FF:000009">
    <property type="entry name" value="Aldehyde dehydrogenase A"/>
    <property type="match status" value="1"/>
</dbReference>
<evidence type="ECO:0000256" key="11">
    <source>
        <dbReference type="SAM" id="MobiDB-lite"/>
    </source>
</evidence>
<evidence type="ECO:0000256" key="12">
    <source>
        <dbReference type="SAM" id="SignalP"/>
    </source>
</evidence>
<evidence type="ECO:0000256" key="6">
    <source>
        <dbReference type="ARBA" id="ARBA00023004"/>
    </source>
</evidence>
<evidence type="ECO:0000259" key="16">
    <source>
        <dbReference type="Pfam" id="PF12867"/>
    </source>
</evidence>
<dbReference type="InterPro" id="IPR051128">
    <property type="entry name" value="EgtD_Methyltrsf_superfamily"/>
</dbReference>
<dbReference type="PROSITE" id="PS00687">
    <property type="entry name" value="ALDEHYDE_DEHYDR_GLU"/>
    <property type="match status" value="1"/>
</dbReference>
<dbReference type="Proteomes" id="UP000179179">
    <property type="component" value="Unassembled WGS sequence"/>
</dbReference>
<keyword evidence="10" id="KW-0175">Coiled coil</keyword>
<dbReference type="GO" id="GO:0032259">
    <property type="term" value="P:methylation"/>
    <property type="evidence" value="ECO:0007669"/>
    <property type="project" value="UniProtKB-KW"/>
</dbReference>
<dbReference type="SUPFAM" id="SSF53720">
    <property type="entry name" value="ALDH-like"/>
    <property type="match status" value="1"/>
</dbReference>
<dbReference type="SUPFAM" id="SSF56436">
    <property type="entry name" value="C-type lectin-like"/>
    <property type="match status" value="1"/>
</dbReference>
<evidence type="ECO:0000259" key="15">
    <source>
        <dbReference type="Pfam" id="PF10017"/>
    </source>
</evidence>
<evidence type="ECO:0000256" key="9">
    <source>
        <dbReference type="RuleBase" id="RU003345"/>
    </source>
</evidence>
<dbReference type="Pfam" id="PF00171">
    <property type="entry name" value="Aldedh"/>
    <property type="match status" value="1"/>
</dbReference>
<keyword evidence="12" id="KW-0732">Signal</keyword>
<feature type="domain" description="DinB-like" evidence="16">
    <location>
        <begin position="375"/>
        <end position="506"/>
    </location>
</feature>
<evidence type="ECO:0000313" key="18">
    <source>
        <dbReference type="Proteomes" id="UP000179179"/>
    </source>
</evidence>
<dbReference type="OrthoDB" id="659at2759"/>
<dbReference type="CDD" id="cd07102">
    <property type="entry name" value="ALDH_EDX86601"/>
    <property type="match status" value="1"/>
</dbReference>
<evidence type="ECO:0000313" key="17">
    <source>
        <dbReference type="EMBL" id="OGM41608.1"/>
    </source>
</evidence>
<feature type="domain" description="Sulfatase-modifying factor enzyme-like" evidence="14">
    <location>
        <begin position="568"/>
        <end position="685"/>
    </location>
</feature>
<feature type="active site" evidence="8">
    <location>
        <position position="1101"/>
    </location>
</feature>
<evidence type="ECO:0000256" key="4">
    <source>
        <dbReference type="ARBA" id="ARBA00022857"/>
    </source>
</evidence>
<evidence type="ECO:0000256" key="3">
    <source>
        <dbReference type="ARBA" id="ARBA00022679"/>
    </source>
</evidence>
<keyword evidence="3 17" id="KW-0808">Transferase</keyword>
<dbReference type="InterPro" id="IPR016163">
    <property type="entry name" value="Ald_DH_C"/>
</dbReference>
<keyword evidence="2 17" id="KW-0489">Methyltransferase</keyword>
<protein>
    <submittedName>
        <fullName evidence="17">N-methyltransferase</fullName>
    </submittedName>
</protein>
<dbReference type="GO" id="GO:0016620">
    <property type="term" value="F:oxidoreductase activity, acting on the aldehyde or oxo group of donors, NAD or NADP as acceptor"/>
    <property type="evidence" value="ECO:0007669"/>
    <property type="project" value="InterPro"/>
</dbReference>
<dbReference type="InterPro" id="IPR016187">
    <property type="entry name" value="CTDL_fold"/>
</dbReference>
<evidence type="ECO:0000256" key="1">
    <source>
        <dbReference type="ARBA" id="ARBA00009986"/>
    </source>
</evidence>
<dbReference type="Gene3D" id="3.40.50.150">
    <property type="entry name" value="Vaccinia Virus protein VP39"/>
    <property type="match status" value="1"/>
</dbReference>
<accession>A0A1F7ZR70</accession>
<dbReference type="FunFam" id="3.40.605.10:FF:000012">
    <property type="entry name" value="NAD-dependent succinate-semialdehyde dehydrogenase"/>
    <property type="match status" value="1"/>
</dbReference>
<keyword evidence="6" id="KW-0408">Iron</keyword>
<dbReference type="STRING" id="109264.A0A1F7ZR70"/>
<sequence>ISWIFFVFLGGLIKMSPLALSPKTVDIVNIFQNDVEFSLVNEIHKGISPPAGVRKSMPTMLLYDANGLKLFEQITYVEEYYLTNAEIEVLEINSRRIVERIPDNAQLLELGSGNLRKIEILLREFERVGKRVDYYALDLSLSELQRTFAEVSIDDYMHVGLHGLHGTYDDAVTWLNSPENRKRPTVIMSMGSSLGNFDPPSAAKFLSQYASLLGPSDMMIIGLDGCKDPGKVYRAYNDSKGVTRLFYENGLVHANVVLGYEAFKSNEWEVVTDYDTVEGRHWAAYSPKKDVTINGVLLQKGEKLFFEEAYKYGPEERDQLWRDAKLIQTTELGNGSDNYHLHILTSATLNLPTSPPQYAAHPIPSFEEWQSLWTAWDNATKAMVPREELLSKPIKLRNSLIFYLGHIPTFLDIHLARALHGKLTEPKSYKLIFERGIDPDVDDPHKCHSHSEIPDEWPALDDILDYQERVRSRVRSIYQTEGFAENRILGEALWIGFEHEVMHLETFLYMLIQSEKIHPPPAAERPDFEKIYQEARKSMKPNEWFSIPEQTLTIGLDGADTNDVPPTTYGWDNEKPARTVTVPAFEAQSRPITNGEYAKYLQANQSRRRPASWVLAQSNENYTIPMAVNGSSVEATKDFISNFAVRTVFGPVPLEFSQDWPVMASYDELAEYAEWAGCRIPTFEETKSIYLHSVLLKERGSVKHNGEPNSHSANGDLNGVNGNGYSKINNPSKPRTPDHQPVQYPSRDALPVFLDLDELNVGLKHWHPTPVIQNGDRLAGQGELGGAWEWTSTVLAPHDGFKAMDIYPGYTSDFFDGKHNIILGGSWATHPRVAGRTTFVNWYQHNYPYTWAGARLRLLTGSLNMSLETITTISPSTNQPVVTRTGVTSEDLQRIPEVAQEAFRSFSQSTSLKKRQDIVTRALDILEKKKDELARELTEQMGRPIAYTGVEVMTAIKRSRYLTKISDSVLGDEGIVPGEEEKGFRRYIKRKPVGVAFIIFAWNYPYLILVNSLIPAILAGNAVILKPSPQTPTIVEQFAAAFAEAGLPQNVIQYFHCGSPTLLETIVRSPLVNHICFTGSVAGGLAVQKAASDRIVNVGLELGGKDPAYVRDDVDAAWAAEEVVDGAIFNSGQSCCAIERVYVHKNIYDTFVEEVKKVLSKYRVGDPFDNQTQIGPVISKRAKDAIQAHITDAIQKGAKDETPANETFENPPADGNYVKPTLLTGVNHDMVVMTEETFGPVIPVMKVNSDDEAIGLMNSSEFGLTASVWTRDVARAEELVEQVEAGTVFINRSDYPSPDLAWTGWKNSGRGVTLSRFGFEQFVKLKSHHIKAYPK</sequence>
<feature type="domain" description="Histidine-specific methyltransferase SAM-dependent" evidence="15">
    <location>
        <begin position="41"/>
        <end position="344"/>
    </location>
</feature>
<dbReference type="InterPro" id="IPR016162">
    <property type="entry name" value="Ald_DH_N"/>
</dbReference>